<dbReference type="InterPro" id="IPR006674">
    <property type="entry name" value="HD_domain"/>
</dbReference>
<dbReference type="EMBL" id="FWXS01000007">
    <property type="protein sequence ID" value="SMC76006.1"/>
    <property type="molecule type" value="Genomic_DNA"/>
</dbReference>
<dbReference type="Proteomes" id="UP000192393">
    <property type="component" value="Unassembled WGS sequence"/>
</dbReference>
<dbReference type="AlphaFoldDB" id="A0A1W2BTF4"/>
<feature type="domain" description="HD/PDEase" evidence="1">
    <location>
        <begin position="24"/>
        <end position="138"/>
    </location>
</feature>
<dbReference type="InterPro" id="IPR003607">
    <property type="entry name" value="HD/PDEase_dom"/>
</dbReference>
<dbReference type="RefSeq" id="WP_084017782.1">
    <property type="nucleotide sequence ID" value="NZ_FWXS01000007.1"/>
</dbReference>
<gene>
    <name evidence="2" type="ORF">SAMN06296427_107102</name>
</gene>
<organism evidence="2 3">
    <name type="scientific">Moheibacter sediminis</name>
    <dbReference type="NCBI Taxonomy" id="1434700"/>
    <lineage>
        <taxon>Bacteria</taxon>
        <taxon>Pseudomonadati</taxon>
        <taxon>Bacteroidota</taxon>
        <taxon>Flavobacteriia</taxon>
        <taxon>Flavobacteriales</taxon>
        <taxon>Weeksellaceae</taxon>
        <taxon>Moheibacter</taxon>
    </lineage>
</organism>
<dbReference type="OrthoDB" id="5728337at2"/>
<dbReference type="CDD" id="cd00077">
    <property type="entry name" value="HDc"/>
    <property type="match status" value="1"/>
</dbReference>
<dbReference type="SMART" id="SM00471">
    <property type="entry name" value="HDc"/>
    <property type="match status" value="1"/>
</dbReference>
<dbReference type="SUPFAM" id="SSF109604">
    <property type="entry name" value="HD-domain/PDEase-like"/>
    <property type="match status" value="1"/>
</dbReference>
<evidence type="ECO:0000259" key="1">
    <source>
        <dbReference type="SMART" id="SM00471"/>
    </source>
</evidence>
<dbReference type="Pfam" id="PF01966">
    <property type="entry name" value="HD"/>
    <property type="match status" value="1"/>
</dbReference>
<evidence type="ECO:0000313" key="3">
    <source>
        <dbReference type="Proteomes" id="UP000192393"/>
    </source>
</evidence>
<reference evidence="3" key="1">
    <citation type="submission" date="2017-04" db="EMBL/GenBank/DDBJ databases">
        <authorList>
            <person name="Varghese N."/>
            <person name="Submissions S."/>
        </authorList>
    </citation>
    <scope>NUCLEOTIDE SEQUENCE [LARGE SCALE GENOMIC DNA]</scope>
    <source>
        <strain evidence="3">CGMCC 1.12708</strain>
    </source>
</reference>
<evidence type="ECO:0000313" key="2">
    <source>
        <dbReference type="EMBL" id="SMC76006.1"/>
    </source>
</evidence>
<keyword evidence="3" id="KW-1185">Reference proteome</keyword>
<protein>
    <submittedName>
        <fullName evidence="2">HD domain-containing protein</fullName>
    </submittedName>
</protein>
<dbReference type="Gene3D" id="1.10.3210.10">
    <property type="entry name" value="Hypothetical protein af1432"/>
    <property type="match status" value="1"/>
</dbReference>
<proteinExistence type="predicted"/>
<sequence length="195" mass="22806">MNLILRETEKYIRSFLKDNLSEKLLFHNISHTYEVVEAVKEIGTTCNLSLKEMIIVEVAAWFHDCGYAHAYHGHEEESKKIAKAFLESLKWDSANITAVLKCIDATKFPQYPDSLIDKILCDADMYHFTRASYLKYEKALRFEFEVFLGLTFTDEQWNNENICVMDGHTYQTEYGKQVLTKFKDINLQLLINKQV</sequence>
<accession>A0A1W2BTF4</accession>
<name>A0A1W2BTF4_9FLAO</name>
<dbReference type="STRING" id="1434700.SAMN06296427_107102"/>